<evidence type="ECO:0000313" key="3">
    <source>
        <dbReference type="Proteomes" id="UP000248544"/>
    </source>
</evidence>
<protein>
    <submittedName>
        <fullName evidence="2">Lactate utilization protein C</fullName>
    </submittedName>
</protein>
<dbReference type="RefSeq" id="WP_111169398.1">
    <property type="nucleotide sequence ID" value="NZ_POUA01000187.1"/>
</dbReference>
<feature type="domain" description="LUD" evidence="1">
    <location>
        <begin position="40"/>
        <end position="205"/>
    </location>
</feature>
<proteinExistence type="predicted"/>
<dbReference type="PANTHER" id="PTHR43682:SF1">
    <property type="entry name" value="LACTATE UTILIZATION PROTEIN C"/>
    <property type="match status" value="1"/>
</dbReference>
<name>A0A2W2FYW9_9ACTN</name>
<dbReference type="Proteomes" id="UP000248544">
    <property type="component" value="Unassembled WGS sequence"/>
</dbReference>
<evidence type="ECO:0000313" key="2">
    <source>
        <dbReference type="EMBL" id="PZG40931.1"/>
    </source>
</evidence>
<dbReference type="PANTHER" id="PTHR43682">
    <property type="entry name" value="LACTATE UTILIZATION PROTEIN C"/>
    <property type="match status" value="1"/>
</dbReference>
<evidence type="ECO:0000259" key="1">
    <source>
        <dbReference type="Pfam" id="PF02589"/>
    </source>
</evidence>
<dbReference type="Pfam" id="PF02589">
    <property type="entry name" value="LUD_dom"/>
    <property type="match status" value="1"/>
</dbReference>
<sequence>MSGSRERILARVRAAVRDAPEAEIPRAHHPAGSREGIAAERFAERVGDYRASVHIAPEADAPALIAEALDRRGVRRIVVPGGLHAEWAAAVPPAAVLRDEPPLAASALDAADGVITGCAVAVAETGTIVLDAGPGQGRRALTLIPDYHLCLVRAAQIVPGVPEAIAALDPARPLTWISGPSATSDIELDRVEGVHGPRTLEVVIVTQ</sequence>
<dbReference type="InterPro" id="IPR024185">
    <property type="entry name" value="FTHF_cligase-like_sf"/>
</dbReference>
<organism evidence="2 3">
    <name type="scientific">Spongiactinospora gelatinilytica</name>
    <dbReference type="NCBI Taxonomy" id="2666298"/>
    <lineage>
        <taxon>Bacteria</taxon>
        <taxon>Bacillati</taxon>
        <taxon>Actinomycetota</taxon>
        <taxon>Actinomycetes</taxon>
        <taxon>Streptosporangiales</taxon>
        <taxon>Streptosporangiaceae</taxon>
        <taxon>Spongiactinospora</taxon>
    </lineage>
</organism>
<dbReference type="AlphaFoldDB" id="A0A2W2FYW9"/>
<dbReference type="SUPFAM" id="SSF100950">
    <property type="entry name" value="NagB/RpiA/CoA transferase-like"/>
    <property type="match status" value="1"/>
</dbReference>
<dbReference type="EMBL" id="POUA01000187">
    <property type="protein sequence ID" value="PZG40931.1"/>
    <property type="molecule type" value="Genomic_DNA"/>
</dbReference>
<keyword evidence="3" id="KW-1185">Reference proteome</keyword>
<dbReference type="InterPro" id="IPR037171">
    <property type="entry name" value="NagB/RpiA_transferase-like"/>
</dbReference>
<accession>A0A2W2FYW9</accession>
<gene>
    <name evidence="2" type="ORF">C1I98_22360</name>
</gene>
<dbReference type="Gene3D" id="3.40.50.10420">
    <property type="entry name" value="NagB/RpiA/CoA transferase-like"/>
    <property type="match status" value="1"/>
</dbReference>
<reference evidence="2 3" key="1">
    <citation type="submission" date="2018-01" db="EMBL/GenBank/DDBJ databases">
        <title>Draft genome sequence of Sphaerisporangium sp. 7K107.</title>
        <authorList>
            <person name="Sahin N."/>
            <person name="Saygin H."/>
            <person name="Ay H."/>
        </authorList>
    </citation>
    <scope>NUCLEOTIDE SEQUENCE [LARGE SCALE GENOMIC DNA]</scope>
    <source>
        <strain evidence="2 3">7K107</strain>
    </source>
</reference>
<comment type="caution">
    <text evidence="2">The sequence shown here is derived from an EMBL/GenBank/DDBJ whole genome shotgun (WGS) entry which is preliminary data.</text>
</comment>
<dbReference type="InterPro" id="IPR003741">
    <property type="entry name" value="LUD_dom"/>
</dbReference>